<comment type="subcellular location">
    <subcellularLocation>
        <location evidence="1">Secreted</location>
        <location evidence="1">Extracellular space</location>
    </subcellularLocation>
</comment>
<keyword evidence="8" id="KW-1185">Reference proteome</keyword>
<dbReference type="GO" id="GO:0005576">
    <property type="term" value="C:extracellular region"/>
    <property type="evidence" value="ECO:0007669"/>
    <property type="project" value="UniProtKB-SubCell"/>
</dbReference>
<dbReference type="InterPro" id="IPR006093">
    <property type="entry name" value="Oxy_OxRdtase_FAD_BS"/>
</dbReference>
<organism evidence="7">
    <name type="scientific">Oryza glumipatula</name>
    <dbReference type="NCBI Taxonomy" id="40148"/>
    <lineage>
        <taxon>Eukaryota</taxon>
        <taxon>Viridiplantae</taxon>
        <taxon>Streptophyta</taxon>
        <taxon>Embryophyta</taxon>
        <taxon>Tracheophyta</taxon>
        <taxon>Spermatophyta</taxon>
        <taxon>Magnoliopsida</taxon>
        <taxon>Liliopsida</taxon>
        <taxon>Poales</taxon>
        <taxon>Poaceae</taxon>
        <taxon>BOP clade</taxon>
        <taxon>Oryzoideae</taxon>
        <taxon>Oryzeae</taxon>
        <taxon>Oryzinae</taxon>
        <taxon>Oryza</taxon>
    </lineage>
</organism>
<keyword evidence="3" id="KW-0274">FAD</keyword>
<evidence type="ECO:0000313" key="8">
    <source>
        <dbReference type="Proteomes" id="UP000026961"/>
    </source>
</evidence>
<dbReference type="InterPro" id="IPR036318">
    <property type="entry name" value="FAD-bd_PCMH-like_sf"/>
</dbReference>
<reference evidence="7" key="2">
    <citation type="submission" date="2015-04" db="UniProtKB">
        <authorList>
            <consortium name="EnsemblPlants"/>
        </authorList>
    </citation>
    <scope>IDENTIFICATION</scope>
</reference>
<reference evidence="7" key="3">
    <citation type="submission" date="2018-05" db="EMBL/GenBank/DDBJ databases">
        <title>OgluRS3 (Oryza glumaepatula Reference Sequence Version 3).</title>
        <authorList>
            <person name="Zhang J."/>
            <person name="Kudrna D."/>
            <person name="Lee S."/>
            <person name="Talag J."/>
            <person name="Welchert J."/>
            <person name="Wing R.A."/>
        </authorList>
    </citation>
    <scope>NUCLEOTIDE SEQUENCE [LARGE SCALE GENOMIC DNA]</scope>
</reference>
<evidence type="ECO:0000256" key="4">
    <source>
        <dbReference type="ARBA" id="ARBA00023002"/>
    </source>
</evidence>
<feature type="compositionally biased region" description="Polar residues" evidence="5">
    <location>
        <begin position="19"/>
        <end position="29"/>
    </location>
</feature>
<dbReference type="Gramene" id="OGLUM01G13330.1">
    <property type="protein sequence ID" value="OGLUM01G13330.1"/>
    <property type="gene ID" value="OGLUM01G13330"/>
</dbReference>
<dbReference type="Gene3D" id="3.30.43.10">
    <property type="entry name" value="Uridine Diphospho-n-acetylenolpyruvylglucosamine Reductase, domain 2"/>
    <property type="match status" value="1"/>
</dbReference>
<evidence type="ECO:0000256" key="2">
    <source>
        <dbReference type="ARBA" id="ARBA00005466"/>
    </source>
</evidence>
<feature type="compositionally biased region" description="Basic and acidic residues" evidence="5">
    <location>
        <begin position="1"/>
        <end position="12"/>
    </location>
</feature>
<keyword evidence="3" id="KW-0285">Flavoprotein</keyword>
<evidence type="ECO:0000259" key="6">
    <source>
        <dbReference type="Pfam" id="PF01565"/>
    </source>
</evidence>
<sequence>MESTNRADEKPPSPRPSAGSRQQSPLEQQNTHREGDREAVGNGRRRRRRALTESEKWARRPRRTPECGERGGERGGDRQQLRPWLRRFRSGGGGGRKPATHYMGPGLSRDFGPSYTVGPALAAYSANLVQIATPRTPRPALVLTPVTADEVRAYVVCCRDHGLTVRARSGGHNYEGLSYRSLRSSGDGEGAARFAVVDVAALWVVRLDAARGVACTKARATRAVRSVVAAGLPPPPPISSPPGGCAAVREKKREEERWRGKKRLTRWTHVCQCISSTTLGSTTSTTPRSTTQLQYDADRN</sequence>
<name>A0A0D9Y6Z0_9ORYZ</name>
<dbReference type="SUPFAM" id="SSF56176">
    <property type="entry name" value="FAD-binding/transporter-associated domain-like"/>
    <property type="match status" value="1"/>
</dbReference>
<feature type="compositionally biased region" description="Basic and acidic residues" evidence="5">
    <location>
        <begin position="50"/>
        <end position="80"/>
    </location>
</feature>
<accession>A0A0D9Y6Z0</accession>
<dbReference type="AlphaFoldDB" id="A0A0D9Y6Z0"/>
<dbReference type="InterPro" id="IPR016167">
    <property type="entry name" value="FAD-bd_PCMH_sub1"/>
</dbReference>
<feature type="region of interest" description="Disordered" evidence="5">
    <location>
        <begin position="279"/>
        <end position="300"/>
    </location>
</feature>
<feature type="region of interest" description="Disordered" evidence="5">
    <location>
        <begin position="1"/>
        <end position="98"/>
    </location>
</feature>
<dbReference type="HOGENOM" id="CLU_928659_0_0_1"/>
<dbReference type="PROSITE" id="PS00862">
    <property type="entry name" value="OX2_COVAL_FAD"/>
    <property type="match status" value="1"/>
</dbReference>
<feature type="domain" description="FAD linked oxidase N-terminal" evidence="6">
    <location>
        <begin position="139"/>
        <end position="179"/>
    </location>
</feature>
<feature type="compositionally biased region" description="Low complexity" evidence="5">
    <location>
        <begin position="279"/>
        <end position="291"/>
    </location>
</feature>
<dbReference type="GO" id="GO:0016491">
    <property type="term" value="F:oxidoreductase activity"/>
    <property type="evidence" value="ECO:0007669"/>
    <property type="project" value="UniProtKB-KW"/>
</dbReference>
<keyword evidence="4" id="KW-0560">Oxidoreductase</keyword>
<feature type="compositionally biased region" description="Basic and acidic residues" evidence="5">
    <location>
        <begin position="30"/>
        <end position="39"/>
    </location>
</feature>
<dbReference type="EnsemblPlants" id="OGLUM01G13330.1">
    <property type="protein sequence ID" value="OGLUM01G13330.1"/>
    <property type="gene ID" value="OGLUM01G13330"/>
</dbReference>
<dbReference type="Pfam" id="PF01565">
    <property type="entry name" value="FAD_binding_4"/>
    <property type="match status" value="1"/>
</dbReference>
<protein>
    <recommendedName>
        <fullName evidence="6">FAD linked oxidase N-terminal domain-containing protein</fullName>
    </recommendedName>
</protein>
<dbReference type="GO" id="GO:0050660">
    <property type="term" value="F:flavin adenine dinucleotide binding"/>
    <property type="evidence" value="ECO:0007669"/>
    <property type="project" value="InterPro"/>
</dbReference>
<dbReference type="PANTHER" id="PTHR32448">
    <property type="entry name" value="OS08G0158400 PROTEIN"/>
    <property type="match status" value="1"/>
</dbReference>
<evidence type="ECO:0000256" key="3">
    <source>
        <dbReference type="ARBA" id="ARBA00022827"/>
    </source>
</evidence>
<dbReference type="Proteomes" id="UP000026961">
    <property type="component" value="Chromosome 1"/>
</dbReference>
<evidence type="ECO:0000313" key="7">
    <source>
        <dbReference type="EnsemblPlants" id="OGLUM01G13330.1"/>
    </source>
</evidence>
<comment type="similarity">
    <text evidence="2">Belongs to the oxygen-dependent FAD-linked oxidoreductase family.</text>
</comment>
<proteinExistence type="inferred from homology"/>
<dbReference type="STRING" id="40148.A0A0D9Y6Z0"/>
<evidence type="ECO:0000256" key="1">
    <source>
        <dbReference type="ARBA" id="ARBA00004239"/>
    </source>
</evidence>
<dbReference type="InterPro" id="IPR006094">
    <property type="entry name" value="Oxid_FAD_bind_N"/>
</dbReference>
<evidence type="ECO:0000256" key="5">
    <source>
        <dbReference type="SAM" id="MobiDB-lite"/>
    </source>
</evidence>
<reference evidence="7" key="1">
    <citation type="submission" date="2013-08" db="EMBL/GenBank/DDBJ databases">
        <title>Oryza genome evolution.</title>
        <authorList>
            <person name="Wing R.A."/>
            <person name="Panaud O."/>
            <person name="Oliveira A.C."/>
        </authorList>
    </citation>
    <scope>NUCLEOTIDE SEQUENCE</scope>
</reference>